<dbReference type="RefSeq" id="WP_260162461.1">
    <property type="nucleotide sequence ID" value="NZ_JACHFH010000013.1"/>
</dbReference>
<comment type="caution">
    <text evidence="1">The sequence shown here is derived from an EMBL/GenBank/DDBJ whole genome shotgun (WGS) entry which is preliminary data.</text>
</comment>
<dbReference type="InterPro" id="IPR007499">
    <property type="entry name" value="ERF_bacteria_virus"/>
</dbReference>
<dbReference type="EMBL" id="JACHFH010000013">
    <property type="protein sequence ID" value="MBB5336130.1"/>
    <property type="molecule type" value="Genomic_DNA"/>
</dbReference>
<name>A0A840UIW2_9FIRM</name>
<dbReference type="AlphaFoldDB" id="A0A840UIW2"/>
<accession>A0A840UIW2</accession>
<sequence>MKGQPIMQKLAKKLIEVMEECAYVTKNGVNNFHKYKYATSADVLEKVNTAMVKHGVCTIAIPEIISVDEITTAKGNIERLATVKINITFIDKDSEDTITITGLGSGQDAGDKAVMKAQTAAIKYAYMLSFAIATGDDPEADGKTDQTNIVQVKNTPKKNPIGNKTVKAACVECGIVLSDKVKTYSLEKYGRCLCIECQKNIKVSA</sequence>
<evidence type="ECO:0000313" key="2">
    <source>
        <dbReference type="Proteomes" id="UP000559117"/>
    </source>
</evidence>
<gene>
    <name evidence="1" type="ORF">HNR32_001274</name>
</gene>
<evidence type="ECO:0000313" key="1">
    <source>
        <dbReference type="EMBL" id="MBB5336130.1"/>
    </source>
</evidence>
<dbReference type="Proteomes" id="UP000559117">
    <property type="component" value="Unassembled WGS sequence"/>
</dbReference>
<organism evidence="1 2">
    <name type="scientific">Pectinatus brassicae</name>
    <dbReference type="NCBI Taxonomy" id="862415"/>
    <lineage>
        <taxon>Bacteria</taxon>
        <taxon>Bacillati</taxon>
        <taxon>Bacillota</taxon>
        <taxon>Negativicutes</taxon>
        <taxon>Selenomonadales</taxon>
        <taxon>Selenomonadaceae</taxon>
        <taxon>Pectinatus</taxon>
    </lineage>
</organism>
<reference evidence="1 2" key="1">
    <citation type="submission" date="2020-08" db="EMBL/GenBank/DDBJ databases">
        <title>Genomic Encyclopedia of Type Strains, Phase IV (KMG-IV): sequencing the most valuable type-strain genomes for metagenomic binning, comparative biology and taxonomic classification.</title>
        <authorList>
            <person name="Goeker M."/>
        </authorList>
    </citation>
    <scope>NUCLEOTIDE SEQUENCE [LARGE SCALE GENOMIC DNA]</scope>
    <source>
        <strain evidence="1 2">DSM 24661</strain>
    </source>
</reference>
<keyword evidence="2" id="KW-1185">Reference proteome</keyword>
<proteinExistence type="predicted"/>
<protein>
    <submittedName>
        <fullName evidence="1">Uncharacterized protein</fullName>
    </submittedName>
</protein>
<dbReference type="Pfam" id="PF04404">
    <property type="entry name" value="ERF"/>
    <property type="match status" value="1"/>
</dbReference>